<proteinExistence type="predicted"/>
<comment type="caution">
    <text evidence="1">The sequence shown here is derived from an EMBL/GenBank/DDBJ whole genome shotgun (WGS) entry which is preliminary data.</text>
</comment>
<dbReference type="EMBL" id="CM042053">
    <property type="protein sequence ID" value="KAI3715624.1"/>
    <property type="molecule type" value="Genomic_DNA"/>
</dbReference>
<dbReference type="Proteomes" id="UP001055879">
    <property type="component" value="Linkage Group LG07"/>
</dbReference>
<reference evidence="2" key="1">
    <citation type="journal article" date="2022" name="Mol. Ecol. Resour.">
        <title>The genomes of chicory, endive, great burdock and yacon provide insights into Asteraceae palaeo-polyploidization history and plant inulin production.</title>
        <authorList>
            <person name="Fan W."/>
            <person name="Wang S."/>
            <person name="Wang H."/>
            <person name="Wang A."/>
            <person name="Jiang F."/>
            <person name="Liu H."/>
            <person name="Zhao H."/>
            <person name="Xu D."/>
            <person name="Zhang Y."/>
        </authorList>
    </citation>
    <scope>NUCLEOTIDE SEQUENCE [LARGE SCALE GENOMIC DNA]</scope>
    <source>
        <strain evidence="2">cv. Niubang</strain>
    </source>
</reference>
<evidence type="ECO:0000313" key="1">
    <source>
        <dbReference type="EMBL" id="KAI3715624.1"/>
    </source>
</evidence>
<gene>
    <name evidence="1" type="ORF">L6452_22610</name>
</gene>
<keyword evidence="2" id="KW-1185">Reference proteome</keyword>
<name>A0ACB9AZV5_ARCLA</name>
<organism evidence="1 2">
    <name type="scientific">Arctium lappa</name>
    <name type="common">Greater burdock</name>
    <name type="synonym">Lappa major</name>
    <dbReference type="NCBI Taxonomy" id="4217"/>
    <lineage>
        <taxon>Eukaryota</taxon>
        <taxon>Viridiplantae</taxon>
        <taxon>Streptophyta</taxon>
        <taxon>Embryophyta</taxon>
        <taxon>Tracheophyta</taxon>
        <taxon>Spermatophyta</taxon>
        <taxon>Magnoliopsida</taxon>
        <taxon>eudicotyledons</taxon>
        <taxon>Gunneridae</taxon>
        <taxon>Pentapetalae</taxon>
        <taxon>asterids</taxon>
        <taxon>campanulids</taxon>
        <taxon>Asterales</taxon>
        <taxon>Asteraceae</taxon>
        <taxon>Carduoideae</taxon>
        <taxon>Cardueae</taxon>
        <taxon>Arctiinae</taxon>
        <taxon>Arctium</taxon>
    </lineage>
</organism>
<reference evidence="1 2" key="2">
    <citation type="journal article" date="2022" name="Mol. Ecol. Resour.">
        <title>The genomes of chicory, endive, great burdock and yacon provide insights into Asteraceae paleo-polyploidization history and plant inulin production.</title>
        <authorList>
            <person name="Fan W."/>
            <person name="Wang S."/>
            <person name="Wang H."/>
            <person name="Wang A."/>
            <person name="Jiang F."/>
            <person name="Liu H."/>
            <person name="Zhao H."/>
            <person name="Xu D."/>
            <person name="Zhang Y."/>
        </authorList>
    </citation>
    <scope>NUCLEOTIDE SEQUENCE [LARGE SCALE GENOMIC DNA]</scope>
    <source>
        <strain evidence="2">cv. Niubang</strain>
    </source>
</reference>
<sequence>MICGCFAVFLRCKNQANEFTILCDVDTVIIVYPPNSNHPEIWPENPDQIKKTIASYKAKKSESGKRTYDLNDFFQDRKKKIEDELMKVRKRNMEAKYSTWFDELNGLSEGQLRQFAIGLENKESIVRNHLELKKRTFNMQIPFRFELENNQPGGIHYVGSYPSLDQVQVVNHQLMNHDIGWFNDAAASTSFIPLKHEMGSFGYPMIDGGVIYDNSNPWAFQPVMQCGLMPELALQDPHVNQDAYDGVGDFVMDDHRGRFMG</sequence>
<protein>
    <submittedName>
        <fullName evidence="1">Uncharacterized protein</fullName>
    </submittedName>
</protein>
<accession>A0ACB9AZV5</accession>
<evidence type="ECO:0000313" key="2">
    <source>
        <dbReference type="Proteomes" id="UP001055879"/>
    </source>
</evidence>